<dbReference type="SUPFAM" id="SSF69618">
    <property type="entry name" value="HemD-like"/>
    <property type="match status" value="1"/>
</dbReference>
<dbReference type="OrthoDB" id="259181at2759"/>
<dbReference type="PANTHER" id="PTHR38020:SF1">
    <property type="entry name" value="UROPORPHYRINOGEN-III SYNTHASE"/>
    <property type="match status" value="1"/>
</dbReference>
<dbReference type="Gene3D" id="3.40.50.10090">
    <property type="match status" value="2"/>
</dbReference>
<reference evidence="3" key="1">
    <citation type="journal article" date="2020" name="bioRxiv">
        <title>Comparative genomics of Chlamydomonas.</title>
        <authorList>
            <person name="Craig R.J."/>
            <person name="Hasan A.R."/>
            <person name="Ness R.W."/>
            <person name="Keightley P.D."/>
        </authorList>
    </citation>
    <scope>NUCLEOTIDE SEQUENCE</scope>
    <source>
        <strain evidence="3">CCAP 11/173</strain>
    </source>
</reference>
<organism evidence="3 4">
    <name type="scientific">Chlamydomonas schloesseri</name>
    <dbReference type="NCBI Taxonomy" id="2026947"/>
    <lineage>
        <taxon>Eukaryota</taxon>
        <taxon>Viridiplantae</taxon>
        <taxon>Chlorophyta</taxon>
        <taxon>core chlorophytes</taxon>
        <taxon>Chlorophyceae</taxon>
        <taxon>CS clade</taxon>
        <taxon>Chlamydomonadales</taxon>
        <taxon>Chlamydomonadaceae</taxon>
        <taxon>Chlamydomonas</taxon>
    </lineage>
</organism>
<name>A0A835WUZ1_9CHLO</name>
<proteinExistence type="predicted"/>
<gene>
    <name evidence="3" type="ORF">HYH02_002122</name>
</gene>
<keyword evidence="4" id="KW-1185">Reference proteome</keyword>
<dbReference type="Proteomes" id="UP000613740">
    <property type="component" value="Unassembled WGS sequence"/>
</dbReference>
<dbReference type="GO" id="GO:0004852">
    <property type="term" value="F:uroporphyrinogen-III synthase activity"/>
    <property type="evidence" value="ECO:0007669"/>
    <property type="project" value="InterPro"/>
</dbReference>
<evidence type="ECO:0000313" key="4">
    <source>
        <dbReference type="Proteomes" id="UP000613740"/>
    </source>
</evidence>
<evidence type="ECO:0000259" key="2">
    <source>
        <dbReference type="Pfam" id="PF02602"/>
    </source>
</evidence>
<comment type="caution">
    <text evidence="3">The sequence shown here is derived from an EMBL/GenBank/DDBJ whole genome shotgun (WGS) entry which is preliminary data.</text>
</comment>
<dbReference type="InterPro" id="IPR036108">
    <property type="entry name" value="4pyrrol_syn_uPrphyn_synt_sf"/>
</dbReference>
<protein>
    <recommendedName>
        <fullName evidence="2">Tetrapyrrole biosynthesis uroporphyrinogen III synthase domain-containing protein</fullName>
    </recommendedName>
</protein>
<sequence length="348" mass="36613">MHAQFRQVRCPGPRRSYNDGRSPLAGADELPLLSKRIIVTAPRQYSQKLCAKLINAGARPLVVPGVAITELQGAELEQMRSYLRVLLSEQQQRPSNDIGSSSQQQHQHQHQHLTHIAFTSKNGIFAFIDQLAAVAGGVEAACEWLRRSGLRLCALGADGEVLSGLGLEVHVAPPEASTLGLVRELERRGEAAGARVLCPVPLVTGGLVEPPVVPRFLKALQDAGAAPVRLDAYLTRLGCTPEECGAERAALQSGHVHAVVFSSTAEVTARDCQMHAQGLLQLMGGAEAFRGAVLQHGVTLAAHGPYTAAGAAAVLGLPVPVVSRNFSTFDGVVAALEAHFAGAAGAGR</sequence>
<evidence type="ECO:0000256" key="1">
    <source>
        <dbReference type="SAM" id="MobiDB-lite"/>
    </source>
</evidence>
<dbReference type="AlphaFoldDB" id="A0A835WUZ1"/>
<dbReference type="InterPro" id="IPR003754">
    <property type="entry name" value="4pyrrol_synth_uPrphyn_synth"/>
</dbReference>
<dbReference type="EMBL" id="JAEHOD010000003">
    <property type="protein sequence ID" value="KAG2453919.1"/>
    <property type="molecule type" value="Genomic_DNA"/>
</dbReference>
<dbReference type="Pfam" id="PF02602">
    <property type="entry name" value="HEM4"/>
    <property type="match status" value="1"/>
</dbReference>
<feature type="domain" description="Tetrapyrrole biosynthesis uroporphyrinogen III synthase" evidence="2">
    <location>
        <begin position="112"/>
        <end position="327"/>
    </location>
</feature>
<accession>A0A835WUZ1</accession>
<dbReference type="GO" id="GO:0006782">
    <property type="term" value="P:protoporphyrinogen IX biosynthetic process"/>
    <property type="evidence" value="ECO:0007669"/>
    <property type="project" value="UniProtKB-UniPathway"/>
</dbReference>
<evidence type="ECO:0000313" key="3">
    <source>
        <dbReference type="EMBL" id="KAG2453919.1"/>
    </source>
</evidence>
<dbReference type="UniPathway" id="UPA00251">
    <property type="reaction ID" value="UER00320"/>
</dbReference>
<dbReference type="CDD" id="cd06578">
    <property type="entry name" value="HemD"/>
    <property type="match status" value="1"/>
</dbReference>
<feature type="region of interest" description="Disordered" evidence="1">
    <location>
        <begin position="1"/>
        <end position="25"/>
    </location>
</feature>
<dbReference type="PANTHER" id="PTHR38020">
    <property type="entry name" value="UROPORPHYRINOGEN-III SYNTHASE"/>
    <property type="match status" value="1"/>
</dbReference>